<dbReference type="InterPro" id="IPR058781">
    <property type="entry name" value="HH_AprE-like"/>
</dbReference>
<organism evidence="7 8">
    <name type="scientific">Microvirga aerilata</name>
    <dbReference type="NCBI Taxonomy" id="670292"/>
    <lineage>
        <taxon>Bacteria</taxon>
        <taxon>Pseudomonadati</taxon>
        <taxon>Pseudomonadota</taxon>
        <taxon>Alphaproteobacteria</taxon>
        <taxon>Hyphomicrobiales</taxon>
        <taxon>Methylobacteriaceae</taxon>
        <taxon>Microvirga</taxon>
    </lineage>
</organism>
<dbReference type="InterPro" id="IPR019554">
    <property type="entry name" value="Soluble_ligand-bd"/>
</dbReference>
<dbReference type="EMBL" id="JAEQMY010000099">
    <property type="protein sequence ID" value="MBL0407662.1"/>
    <property type="molecule type" value="Genomic_DNA"/>
</dbReference>
<evidence type="ECO:0000256" key="2">
    <source>
        <dbReference type="SAM" id="Coils"/>
    </source>
</evidence>
<keyword evidence="8" id="KW-1185">Reference proteome</keyword>
<protein>
    <submittedName>
        <fullName evidence="7">Polysaccharide biosynthesis/export family protein</fullName>
    </submittedName>
</protein>
<dbReference type="Pfam" id="PF25994">
    <property type="entry name" value="HH_AprE"/>
    <property type="match status" value="1"/>
</dbReference>
<comment type="caution">
    <text evidence="7">The sequence shown here is derived from an EMBL/GenBank/DDBJ whole genome shotgun (WGS) entry which is preliminary data.</text>
</comment>
<feature type="coiled-coil region" evidence="2">
    <location>
        <begin position="203"/>
        <end position="251"/>
    </location>
</feature>
<dbReference type="RefSeq" id="WP_202065107.1">
    <property type="nucleotide sequence ID" value="NZ_JAEQMY010000099.1"/>
</dbReference>
<feature type="domain" description="Soluble ligand binding" evidence="5">
    <location>
        <begin position="108"/>
        <end position="150"/>
    </location>
</feature>
<dbReference type="InterPro" id="IPR049712">
    <property type="entry name" value="Poly_export"/>
</dbReference>
<dbReference type="GO" id="GO:0015159">
    <property type="term" value="F:polysaccharide transmembrane transporter activity"/>
    <property type="evidence" value="ECO:0007669"/>
    <property type="project" value="InterPro"/>
</dbReference>
<dbReference type="AlphaFoldDB" id="A0A936ZCJ6"/>
<keyword evidence="2" id="KW-0175">Coiled coil</keyword>
<feature type="signal peptide" evidence="3">
    <location>
        <begin position="1"/>
        <end position="29"/>
    </location>
</feature>
<evidence type="ECO:0000256" key="3">
    <source>
        <dbReference type="SAM" id="SignalP"/>
    </source>
</evidence>
<dbReference type="PANTHER" id="PTHR33619">
    <property type="entry name" value="POLYSACCHARIDE EXPORT PROTEIN GFCE-RELATED"/>
    <property type="match status" value="1"/>
</dbReference>
<dbReference type="Gene3D" id="3.30.1950.10">
    <property type="entry name" value="wza like domain"/>
    <property type="match status" value="1"/>
</dbReference>
<evidence type="ECO:0000313" key="7">
    <source>
        <dbReference type="EMBL" id="MBL0407662.1"/>
    </source>
</evidence>
<name>A0A936ZCJ6_9HYPH</name>
<dbReference type="Pfam" id="PF02563">
    <property type="entry name" value="Poly_export"/>
    <property type="match status" value="1"/>
</dbReference>
<evidence type="ECO:0000259" key="6">
    <source>
        <dbReference type="Pfam" id="PF25994"/>
    </source>
</evidence>
<feature type="coiled-coil region" evidence="2">
    <location>
        <begin position="290"/>
        <end position="324"/>
    </location>
</feature>
<reference evidence="7" key="1">
    <citation type="submission" date="2021-01" db="EMBL/GenBank/DDBJ databases">
        <title>Microvirga sp.</title>
        <authorList>
            <person name="Kim M.K."/>
        </authorList>
    </citation>
    <scope>NUCLEOTIDE SEQUENCE</scope>
    <source>
        <strain evidence="7">5420S-16</strain>
    </source>
</reference>
<dbReference type="Proteomes" id="UP000605848">
    <property type="component" value="Unassembled WGS sequence"/>
</dbReference>
<accession>A0A936ZCJ6</accession>
<feature type="chain" id="PRO_5037956462" evidence="3">
    <location>
        <begin position="30"/>
        <end position="424"/>
    </location>
</feature>
<gene>
    <name evidence="7" type="ORF">JKG68_27495</name>
</gene>
<dbReference type="Gene3D" id="3.10.560.10">
    <property type="entry name" value="Outer membrane lipoprotein wza domain like"/>
    <property type="match status" value="1"/>
</dbReference>
<dbReference type="InterPro" id="IPR003715">
    <property type="entry name" value="Poly_export_N"/>
</dbReference>
<evidence type="ECO:0000259" key="5">
    <source>
        <dbReference type="Pfam" id="PF10531"/>
    </source>
</evidence>
<feature type="domain" description="AprE-like long alpha-helical hairpin" evidence="6">
    <location>
        <begin position="157"/>
        <end position="343"/>
    </location>
</feature>
<feature type="domain" description="Polysaccharide export protein N-terminal" evidence="4">
    <location>
        <begin position="26"/>
        <end position="102"/>
    </location>
</feature>
<proteinExistence type="predicted"/>
<sequence length="424" mass="46498">MFQVIQFRGKSHLLCLLALIGGFAPAAHAEYKLGSGDVIEVSVFKVPELTKRATVDIDGRVAVPSLGSVDASGSTLQELGERIHAFLVSRGVAIDPQVSIALVEARPFFISGDVGKPGSYPYQLGLTVRHAIALAGGFSLSRSRGETGSPSQAVDLRSQEAIIWTELIRQRARVARLKADLEGRNNLDLPSFEDAPIPPQTVAEIVRLELEQLKAQKEELSNEHLHLKRVLDQLQERIAALSQQKAFEEEGLRQQLKEVQTVSGLKDQGLVANPRAAQEQRTLLFMRTGVAETTAHIALAQREIEIMKRRLQNLEEKRQITLNSSLQDAIVGIDKTQSQLKAVVEKMLHIGVARPVEEPQIIIFRREGKKRVQLIAGQDDDILPGDVIEANYAVTAGNASGLADRSFANVQGVRPIVAESQRPK</sequence>
<dbReference type="PANTHER" id="PTHR33619:SF3">
    <property type="entry name" value="POLYSACCHARIDE EXPORT PROTEIN GFCE-RELATED"/>
    <property type="match status" value="1"/>
</dbReference>
<evidence type="ECO:0000256" key="1">
    <source>
        <dbReference type="ARBA" id="ARBA00022729"/>
    </source>
</evidence>
<keyword evidence="1 3" id="KW-0732">Signal</keyword>
<dbReference type="Pfam" id="PF10531">
    <property type="entry name" value="SLBB"/>
    <property type="match status" value="1"/>
</dbReference>
<evidence type="ECO:0000259" key="4">
    <source>
        <dbReference type="Pfam" id="PF02563"/>
    </source>
</evidence>
<evidence type="ECO:0000313" key="8">
    <source>
        <dbReference type="Proteomes" id="UP000605848"/>
    </source>
</evidence>